<protein>
    <recommendedName>
        <fullName evidence="3">50S ribosomal protein L33</fullName>
    </recommendedName>
</protein>
<sequence length="166" mass="19376">MLFIKRFKITRRRWNTILIVAITLFILVMASPQLIKQYLIAPSVVDPEAAVLNPYQAPIELNYNGVQFYFDDQWLAIPASLSEQAEQIVSTWGEMRGTLVDDSLLQKLRPSMESPVTVEIWYQDIEEPQRVTAYNMQTFWLIQNYNSQWLAISLNDQQLILHNMNP</sequence>
<keyword evidence="2" id="KW-1185">Reference proteome</keyword>
<dbReference type="EMBL" id="CAKLCM010000001">
    <property type="protein sequence ID" value="CAH0524414.1"/>
    <property type="molecule type" value="Genomic_DNA"/>
</dbReference>
<dbReference type="Proteomes" id="UP000838160">
    <property type="component" value="Unassembled WGS sequence"/>
</dbReference>
<proteinExistence type="predicted"/>
<accession>A0ABM8ZDY9</accession>
<evidence type="ECO:0008006" key="3">
    <source>
        <dbReference type="Google" id="ProtNLM"/>
    </source>
</evidence>
<dbReference type="RefSeq" id="WP_237483333.1">
    <property type="nucleotide sequence ID" value="NZ_CAKLCM010000001.1"/>
</dbReference>
<evidence type="ECO:0000313" key="1">
    <source>
        <dbReference type="EMBL" id="CAH0524414.1"/>
    </source>
</evidence>
<organism evidence="1 2">
    <name type="scientific">Vibrio hippocampi</name>
    <dbReference type="NCBI Taxonomy" id="654686"/>
    <lineage>
        <taxon>Bacteria</taxon>
        <taxon>Pseudomonadati</taxon>
        <taxon>Pseudomonadota</taxon>
        <taxon>Gammaproteobacteria</taxon>
        <taxon>Vibrionales</taxon>
        <taxon>Vibrionaceae</taxon>
        <taxon>Vibrio</taxon>
    </lineage>
</organism>
<reference evidence="1" key="1">
    <citation type="submission" date="2021-12" db="EMBL/GenBank/DDBJ databases">
        <authorList>
            <person name="Rodrigo-Torres L."/>
            <person name="Arahal R. D."/>
            <person name="Lucena T."/>
        </authorList>
    </citation>
    <scope>NUCLEOTIDE SEQUENCE</scope>
    <source>
        <strain evidence="1">CECT 8226</strain>
    </source>
</reference>
<gene>
    <name evidence="1" type="ORF">VHP8226_00241</name>
</gene>
<name>A0ABM8ZDY9_9VIBR</name>
<comment type="caution">
    <text evidence="1">The sequence shown here is derived from an EMBL/GenBank/DDBJ whole genome shotgun (WGS) entry which is preliminary data.</text>
</comment>
<evidence type="ECO:0000313" key="2">
    <source>
        <dbReference type="Proteomes" id="UP000838160"/>
    </source>
</evidence>